<dbReference type="GO" id="GO:0016020">
    <property type="term" value="C:membrane"/>
    <property type="evidence" value="ECO:0007669"/>
    <property type="project" value="UniProtKB-SubCell"/>
</dbReference>
<dbReference type="Proteomes" id="UP001152747">
    <property type="component" value="Unassembled WGS sequence"/>
</dbReference>
<dbReference type="EMBL" id="CANHGI010000003">
    <property type="protein sequence ID" value="CAI5444645.1"/>
    <property type="molecule type" value="Genomic_DNA"/>
</dbReference>
<name>A0A9P1IHD5_9PELO</name>
<keyword evidence="4 6" id="KW-1133">Transmembrane helix</keyword>
<dbReference type="OrthoDB" id="5912871at2759"/>
<reference evidence="8" key="1">
    <citation type="submission" date="2022-11" db="EMBL/GenBank/DDBJ databases">
        <authorList>
            <person name="Kikuchi T."/>
        </authorList>
    </citation>
    <scope>NUCLEOTIDE SEQUENCE</scope>
    <source>
        <strain evidence="8">PS1010</strain>
    </source>
</reference>
<comment type="caution">
    <text evidence="8">The sequence shown here is derived from an EMBL/GenBank/DDBJ whole genome shotgun (WGS) entry which is preliminary data.</text>
</comment>
<feature type="signal peptide" evidence="7">
    <location>
        <begin position="1"/>
        <end position="18"/>
    </location>
</feature>
<organism evidence="8 9">
    <name type="scientific">Caenorhabditis angaria</name>
    <dbReference type="NCBI Taxonomy" id="860376"/>
    <lineage>
        <taxon>Eukaryota</taxon>
        <taxon>Metazoa</taxon>
        <taxon>Ecdysozoa</taxon>
        <taxon>Nematoda</taxon>
        <taxon>Chromadorea</taxon>
        <taxon>Rhabditida</taxon>
        <taxon>Rhabditina</taxon>
        <taxon>Rhabditomorpha</taxon>
        <taxon>Rhabditoidea</taxon>
        <taxon>Rhabditidae</taxon>
        <taxon>Peloderinae</taxon>
        <taxon>Caenorhabditis</taxon>
    </lineage>
</organism>
<proteinExistence type="inferred from homology"/>
<evidence type="ECO:0000313" key="8">
    <source>
        <dbReference type="EMBL" id="CAI5444645.1"/>
    </source>
</evidence>
<dbReference type="PANTHER" id="PTHR21659">
    <property type="entry name" value="HYDROPHOBIC PROTEIN RCI2 LOW TEMPERATURE AND SALT RESPONSIVE PROTEIN LTI6 -RELATED"/>
    <property type="match status" value="1"/>
</dbReference>
<keyword evidence="7" id="KW-0732">Signal</keyword>
<gene>
    <name evidence="8" type="ORF">CAMP_LOCUS7282</name>
</gene>
<dbReference type="PANTHER" id="PTHR21659:SF42">
    <property type="entry name" value="UPF0057 MEMBRANE PROTEIN ZK632.10-RELATED"/>
    <property type="match status" value="1"/>
</dbReference>
<keyword evidence="5 6" id="KW-0472">Membrane</keyword>
<evidence type="ECO:0000256" key="5">
    <source>
        <dbReference type="ARBA" id="ARBA00023136"/>
    </source>
</evidence>
<evidence type="ECO:0000256" key="4">
    <source>
        <dbReference type="ARBA" id="ARBA00022989"/>
    </source>
</evidence>
<feature type="chain" id="PRO_5040450000" evidence="7">
    <location>
        <begin position="19"/>
        <end position="80"/>
    </location>
</feature>
<evidence type="ECO:0000256" key="3">
    <source>
        <dbReference type="ARBA" id="ARBA00022692"/>
    </source>
</evidence>
<evidence type="ECO:0000313" key="9">
    <source>
        <dbReference type="Proteomes" id="UP001152747"/>
    </source>
</evidence>
<sequence>MCQCLLAILAIFLPPVAVLLHGGCNSDFCINLLLTLLLLAPGIIHAWWVILCKEDRATNIYIQTSPGQQYGNAPPAYSQA</sequence>
<feature type="transmembrane region" description="Helical" evidence="6">
    <location>
        <begin position="30"/>
        <end position="51"/>
    </location>
</feature>
<evidence type="ECO:0000256" key="6">
    <source>
        <dbReference type="SAM" id="Phobius"/>
    </source>
</evidence>
<dbReference type="Pfam" id="PF01679">
    <property type="entry name" value="Pmp3"/>
    <property type="match status" value="1"/>
</dbReference>
<evidence type="ECO:0000256" key="1">
    <source>
        <dbReference type="ARBA" id="ARBA00004370"/>
    </source>
</evidence>
<evidence type="ECO:0000256" key="2">
    <source>
        <dbReference type="ARBA" id="ARBA00009530"/>
    </source>
</evidence>
<dbReference type="AlphaFoldDB" id="A0A9P1IHD5"/>
<evidence type="ECO:0000256" key="7">
    <source>
        <dbReference type="SAM" id="SignalP"/>
    </source>
</evidence>
<keyword evidence="9" id="KW-1185">Reference proteome</keyword>
<keyword evidence="3 6" id="KW-0812">Transmembrane</keyword>
<accession>A0A9P1IHD5</accession>
<comment type="subcellular location">
    <subcellularLocation>
        <location evidence="1">Membrane</location>
    </subcellularLocation>
</comment>
<protein>
    <submittedName>
        <fullName evidence="8">Uncharacterized protein</fullName>
    </submittedName>
</protein>
<dbReference type="PROSITE" id="PS01309">
    <property type="entry name" value="UPF0057"/>
    <property type="match status" value="1"/>
</dbReference>
<comment type="similarity">
    <text evidence="2">Belongs to the UPF0057 (PMP3) family.</text>
</comment>
<dbReference type="InterPro" id="IPR000612">
    <property type="entry name" value="PMP3"/>
</dbReference>